<evidence type="ECO:0000259" key="4">
    <source>
        <dbReference type="PROSITE" id="PS50932"/>
    </source>
</evidence>
<gene>
    <name evidence="5" type="ORF">AMR76_04900</name>
</gene>
<dbReference type="Gene3D" id="1.10.260.40">
    <property type="entry name" value="lambda repressor-like DNA-binding domains"/>
    <property type="match status" value="1"/>
</dbReference>
<dbReference type="SMART" id="SM00354">
    <property type="entry name" value="HTH_LACI"/>
    <property type="match status" value="1"/>
</dbReference>
<organism evidence="5 6">
    <name type="scientific">Vibrio furnissii</name>
    <dbReference type="NCBI Taxonomy" id="29494"/>
    <lineage>
        <taxon>Bacteria</taxon>
        <taxon>Pseudomonadati</taxon>
        <taxon>Pseudomonadota</taxon>
        <taxon>Gammaproteobacteria</taxon>
        <taxon>Vibrionales</taxon>
        <taxon>Vibrionaceae</taxon>
        <taxon>Vibrio</taxon>
    </lineage>
</organism>
<dbReference type="AlphaFoldDB" id="A0A0Q2N598"/>
<feature type="domain" description="HTH lacI-type" evidence="4">
    <location>
        <begin position="1"/>
        <end position="39"/>
    </location>
</feature>
<keyword evidence="2" id="KW-0238">DNA-binding</keyword>
<dbReference type="PANTHER" id="PTHR30146">
    <property type="entry name" value="LACI-RELATED TRANSCRIPTIONAL REPRESSOR"/>
    <property type="match status" value="1"/>
</dbReference>
<dbReference type="EMBL" id="LKHS01000004">
    <property type="protein sequence ID" value="KQH87063.1"/>
    <property type="molecule type" value="Genomic_DNA"/>
</dbReference>
<dbReference type="GO" id="GO:0000976">
    <property type="term" value="F:transcription cis-regulatory region binding"/>
    <property type="evidence" value="ECO:0007669"/>
    <property type="project" value="TreeGrafter"/>
</dbReference>
<dbReference type="CDD" id="cd01392">
    <property type="entry name" value="HTH_LacI"/>
    <property type="match status" value="1"/>
</dbReference>
<proteinExistence type="predicted"/>
<name>A0A0Q2N598_VIBFU</name>
<keyword evidence="6" id="KW-1185">Reference proteome</keyword>
<dbReference type="InterPro" id="IPR001761">
    <property type="entry name" value="Peripla_BP/Lac1_sug-bd_dom"/>
</dbReference>
<dbReference type="GO" id="GO:0003700">
    <property type="term" value="F:DNA-binding transcription factor activity"/>
    <property type="evidence" value="ECO:0007669"/>
    <property type="project" value="TreeGrafter"/>
</dbReference>
<dbReference type="Proteomes" id="UP000051221">
    <property type="component" value="Unassembled WGS sequence"/>
</dbReference>
<dbReference type="InterPro" id="IPR028082">
    <property type="entry name" value="Peripla_BP_I"/>
</dbReference>
<evidence type="ECO:0000256" key="1">
    <source>
        <dbReference type="ARBA" id="ARBA00023015"/>
    </source>
</evidence>
<accession>A0A0Q2N598</accession>
<dbReference type="InParanoid" id="A0A0Q2N598"/>
<dbReference type="Pfam" id="PF00532">
    <property type="entry name" value="Peripla_BP_1"/>
    <property type="match status" value="1"/>
</dbReference>
<comment type="caution">
    <text evidence="5">The sequence shown here is derived from an EMBL/GenBank/DDBJ whole genome shotgun (WGS) entry which is preliminary data.</text>
</comment>
<dbReference type="SUPFAM" id="SSF47413">
    <property type="entry name" value="lambda repressor-like DNA-binding domains"/>
    <property type="match status" value="1"/>
</dbReference>
<dbReference type="InterPro" id="IPR010982">
    <property type="entry name" value="Lambda_DNA-bd_dom_sf"/>
</dbReference>
<protein>
    <recommendedName>
        <fullName evidence="4">HTH lacI-type domain-containing protein</fullName>
    </recommendedName>
</protein>
<reference evidence="5 6" key="1">
    <citation type="submission" date="2015-08" db="EMBL/GenBank/DDBJ databases">
        <title>Antibacterial properties of a collection of Vibrionaceae strains.</title>
        <authorList>
            <person name="Giubergia S."/>
        </authorList>
    </citation>
    <scope>NUCLEOTIDE SEQUENCE [LARGE SCALE GENOMIC DNA]</scope>
    <source>
        <strain evidence="5 6">S0821</strain>
    </source>
</reference>
<evidence type="ECO:0000256" key="3">
    <source>
        <dbReference type="ARBA" id="ARBA00023163"/>
    </source>
</evidence>
<dbReference type="InterPro" id="IPR000843">
    <property type="entry name" value="HTH_LacI"/>
</dbReference>
<evidence type="ECO:0000313" key="5">
    <source>
        <dbReference type="EMBL" id="KQH87063.1"/>
    </source>
</evidence>
<sequence length="314" mass="35075">MSKALNNRSDIGEKTRKRVAEAAVALGYKPNVSARNLRSGKVNTVAMLLPVLSGDNILTASFFMRIAKGLHEVLHRHDVVPVIHITTDREEELALLQKIIDQKRADAIILADTEIHDERVEYLQERGFPFVTMGQSLSLNGQFNWVDFNYSVMGSESVEYALQQGAKNIAIVTLGSNSMHGELFLAGYKKRMMDKGMHVQDEFIFYGDKTEFSGFDAIEKFSQLEHQPDFIIFINDFQYSGACNYLNANVPSFIGKENMLCAIVSSDFFSSSLSAKHSFDIDHHAVGKHLAELAIAASEGKEAQQIVLDVHLRT</sequence>
<dbReference type="PROSITE" id="PS50932">
    <property type="entry name" value="HTH_LACI_2"/>
    <property type="match status" value="1"/>
</dbReference>
<dbReference type="PANTHER" id="PTHR30146:SF109">
    <property type="entry name" value="HTH-TYPE TRANSCRIPTIONAL REGULATOR GALS"/>
    <property type="match status" value="1"/>
</dbReference>
<keyword evidence="1" id="KW-0805">Transcription regulation</keyword>
<keyword evidence="3" id="KW-0804">Transcription</keyword>
<dbReference type="Gene3D" id="3.40.50.2300">
    <property type="match status" value="2"/>
</dbReference>
<evidence type="ECO:0000313" key="6">
    <source>
        <dbReference type="Proteomes" id="UP000051221"/>
    </source>
</evidence>
<dbReference type="SUPFAM" id="SSF53822">
    <property type="entry name" value="Periplasmic binding protein-like I"/>
    <property type="match status" value="1"/>
</dbReference>
<evidence type="ECO:0000256" key="2">
    <source>
        <dbReference type="ARBA" id="ARBA00023125"/>
    </source>
</evidence>